<accession>A0A017TCG1</accession>
<evidence type="ECO:0000256" key="1">
    <source>
        <dbReference type="SAM" id="MobiDB-lite"/>
    </source>
</evidence>
<feature type="chain" id="PRO_5001500455" evidence="2">
    <location>
        <begin position="21"/>
        <end position="282"/>
    </location>
</feature>
<dbReference type="SUPFAM" id="SSF48452">
    <property type="entry name" value="TPR-like"/>
    <property type="match status" value="1"/>
</dbReference>
<evidence type="ECO:0000313" key="3">
    <source>
        <dbReference type="EMBL" id="EYF06572.1"/>
    </source>
</evidence>
<dbReference type="PROSITE" id="PS51257">
    <property type="entry name" value="PROKAR_LIPOPROTEIN"/>
    <property type="match status" value="1"/>
</dbReference>
<comment type="caution">
    <text evidence="3">The sequence shown here is derived from an EMBL/GenBank/DDBJ whole genome shotgun (WGS) entry which is preliminary data.</text>
</comment>
<dbReference type="InterPro" id="IPR011990">
    <property type="entry name" value="TPR-like_helical_dom_sf"/>
</dbReference>
<keyword evidence="4" id="KW-1185">Reference proteome</keyword>
<reference evidence="3 4" key="1">
    <citation type="submission" date="2013-05" db="EMBL/GenBank/DDBJ databases">
        <title>Genome assembly of Chondromyces apiculatus DSM 436.</title>
        <authorList>
            <person name="Sharma G."/>
            <person name="Khatri I."/>
            <person name="Kaur C."/>
            <person name="Mayilraj S."/>
            <person name="Subramanian S."/>
        </authorList>
    </citation>
    <scope>NUCLEOTIDE SEQUENCE [LARGE SCALE GENOMIC DNA]</scope>
    <source>
        <strain evidence="3 4">DSM 436</strain>
    </source>
</reference>
<dbReference type="AlphaFoldDB" id="A0A017TCG1"/>
<organism evidence="3 4">
    <name type="scientific">Chondromyces apiculatus DSM 436</name>
    <dbReference type="NCBI Taxonomy" id="1192034"/>
    <lineage>
        <taxon>Bacteria</taxon>
        <taxon>Pseudomonadati</taxon>
        <taxon>Myxococcota</taxon>
        <taxon>Polyangia</taxon>
        <taxon>Polyangiales</taxon>
        <taxon>Polyangiaceae</taxon>
        <taxon>Chondromyces</taxon>
    </lineage>
</organism>
<protein>
    <submittedName>
        <fullName evidence="3">Uncharacterized protein</fullName>
    </submittedName>
</protein>
<evidence type="ECO:0000256" key="2">
    <source>
        <dbReference type="SAM" id="SignalP"/>
    </source>
</evidence>
<gene>
    <name evidence="3" type="ORF">CAP_1702</name>
</gene>
<feature type="signal peptide" evidence="2">
    <location>
        <begin position="1"/>
        <end position="20"/>
    </location>
</feature>
<proteinExistence type="predicted"/>
<dbReference type="Pfam" id="PF25058">
    <property type="entry name" value="ARM_TT21"/>
    <property type="match status" value="1"/>
</dbReference>
<keyword evidence="2" id="KW-0732">Signal</keyword>
<feature type="compositionally biased region" description="Low complexity" evidence="1">
    <location>
        <begin position="236"/>
        <end position="257"/>
    </location>
</feature>
<dbReference type="RefSeq" id="WP_156040682.1">
    <property type="nucleotide sequence ID" value="NZ_ASRX01000015.1"/>
</dbReference>
<dbReference type="Gene3D" id="1.25.40.10">
    <property type="entry name" value="Tetratricopeptide repeat domain"/>
    <property type="match status" value="1"/>
</dbReference>
<sequence>MTRALALVCVVLAAATSSVGCGSTSGQGDQVPESVQKARAARQPERLLEQGLAFARAQDYTRAEQYLSAALAAGAPAEKALPPLIRACVAENRFRAALTHAEPQLRKSPQDHRLRFVVASLHASVGDTVAALEHLEQVAQLRPDYAEVHYAMAVLYRDELQDLGRADELFRKYLELEPRGEHADEARGSLLKLVRPVSDRSPGQGRGADEEVESPAATEDGGAMPGRGGRTREEAGAAPAATSPPTGGGATAPSGRPVRVDPPSPNPVQVQGTRDTLATPPR</sequence>
<dbReference type="EMBL" id="ASRX01000015">
    <property type="protein sequence ID" value="EYF06572.1"/>
    <property type="molecule type" value="Genomic_DNA"/>
</dbReference>
<dbReference type="OrthoDB" id="5517886at2"/>
<feature type="region of interest" description="Disordered" evidence="1">
    <location>
        <begin position="193"/>
        <end position="282"/>
    </location>
</feature>
<dbReference type="Proteomes" id="UP000019678">
    <property type="component" value="Unassembled WGS sequence"/>
</dbReference>
<name>A0A017TCG1_9BACT</name>
<dbReference type="STRING" id="1192034.CAP_1702"/>
<evidence type="ECO:0000313" key="4">
    <source>
        <dbReference type="Proteomes" id="UP000019678"/>
    </source>
</evidence>
<feature type="compositionally biased region" description="Polar residues" evidence="1">
    <location>
        <begin position="267"/>
        <end position="276"/>
    </location>
</feature>